<dbReference type="Gene3D" id="3.40.50.1000">
    <property type="entry name" value="HAD superfamily/HAD-like"/>
    <property type="match status" value="1"/>
</dbReference>
<dbReference type="SFLD" id="SFLDG01129">
    <property type="entry name" value="C1.5:_HAD__Beta-PGM__Phosphata"/>
    <property type="match status" value="1"/>
</dbReference>
<evidence type="ECO:0000256" key="1">
    <source>
        <dbReference type="ARBA" id="ARBA00001946"/>
    </source>
</evidence>
<dbReference type="Gene3D" id="1.20.120.1600">
    <property type="match status" value="1"/>
</dbReference>
<keyword evidence="5" id="KW-1185">Reference proteome</keyword>
<sequence length="234" mass="26653">MRFNRAIGKIKVLSFDLDDTLYDNHPIIRLALQAQHNYLQQHTRWPQQDAQFWSKCRNKAVQESPELAHDVTAWRQQALYLAMLACGYDQQQARFHSERAYQAFAQARSQITVSSSVLQLLADLKQHYTLIAITNGNADVDKFNLAGVFSLVLQAGKDGRPKPFSDLFDAAAQQLKVNHNNILHIGDSLDTDVQGANDALCHSVWLNNQDSHYHYQGLPDIEIKNINELQILCR</sequence>
<dbReference type="PANTHER" id="PTHR46470">
    <property type="entry name" value="N-ACYLNEURAMINATE-9-PHOSPHATASE"/>
    <property type="match status" value="1"/>
</dbReference>
<evidence type="ECO:0000313" key="4">
    <source>
        <dbReference type="EMBL" id="OHU97978.1"/>
    </source>
</evidence>
<evidence type="ECO:0000256" key="2">
    <source>
        <dbReference type="ARBA" id="ARBA00022801"/>
    </source>
</evidence>
<dbReference type="InterPro" id="IPR006439">
    <property type="entry name" value="HAD-SF_hydro_IA"/>
</dbReference>
<evidence type="ECO:0000256" key="3">
    <source>
        <dbReference type="ARBA" id="ARBA00022842"/>
    </source>
</evidence>
<evidence type="ECO:0000313" key="5">
    <source>
        <dbReference type="Proteomes" id="UP000180253"/>
    </source>
</evidence>
<accession>A0A1S1NDP9</accession>
<dbReference type="GO" id="GO:0016787">
    <property type="term" value="F:hydrolase activity"/>
    <property type="evidence" value="ECO:0007669"/>
    <property type="project" value="UniProtKB-KW"/>
</dbReference>
<reference evidence="4 5" key="1">
    <citation type="submission" date="2016-10" db="EMBL/GenBank/DDBJ databases">
        <title>Pseudoalteromonas amylolytica sp. nov., isolated from the surface seawater.</title>
        <authorList>
            <person name="Wu Y.-H."/>
            <person name="Cheng H."/>
            <person name="Jin X.-B."/>
            <person name="Wang C.-S."/>
            <person name="Xu X.-W."/>
        </authorList>
    </citation>
    <scope>NUCLEOTIDE SEQUENCE [LARGE SCALE GENOMIC DNA]</scope>
    <source>
        <strain evidence="4 5">JCM 12483</strain>
    </source>
</reference>
<dbReference type="InterPro" id="IPR036412">
    <property type="entry name" value="HAD-like_sf"/>
</dbReference>
<gene>
    <name evidence="4" type="ORF">BIW53_00170</name>
</gene>
<proteinExistence type="predicted"/>
<dbReference type="OrthoDB" id="367448at2"/>
<dbReference type="GO" id="GO:0009231">
    <property type="term" value="P:riboflavin biosynthetic process"/>
    <property type="evidence" value="ECO:0007669"/>
    <property type="project" value="TreeGrafter"/>
</dbReference>
<dbReference type="InterPro" id="IPR051400">
    <property type="entry name" value="HAD-like_hydrolase"/>
</dbReference>
<dbReference type="EMBL" id="MNAN01000006">
    <property type="protein sequence ID" value="OHU97978.1"/>
    <property type="molecule type" value="Genomic_DNA"/>
</dbReference>
<dbReference type="SFLD" id="SFLDS00003">
    <property type="entry name" value="Haloacid_Dehalogenase"/>
    <property type="match status" value="1"/>
</dbReference>
<dbReference type="RefSeq" id="WP_070989468.1">
    <property type="nucleotide sequence ID" value="NZ_CBCSHD010000016.1"/>
</dbReference>
<dbReference type="Pfam" id="PF00702">
    <property type="entry name" value="Hydrolase"/>
    <property type="match status" value="1"/>
</dbReference>
<keyword evidence="3" id="KW-0460">Magnesium</keyword>
<dbReference type="InterPro" id="IPR023214">
    <property type="entry name" value="HAD_sf"/>
</dbReference>
<dbReference type="AlphaFoldDB" id="A0A1S1NDP9"/>
<organism evidence="4 5">
    <name type="scientific">Pseudoalteromonas byunsanensis</name>
    <dbReference type="NCBI Taxonomy" id="327939"/>
    <lineage>
        <taxon>Bacteria</taxon>
        <taxon>Pseudomonadati</taxon>
        <taxon>Pseudomonadota</taxon>
        <taxon>Gammaproteobacteria</taxon>
        <taxon>Alteromonadales</taxon>
        <taxon>Pseudoalteromonadaceae</taxon>
        <taxon>Pseudoalteromonas</taxon>
    </lineage>
</organism>
<dbReference type="Proteomes" id="UP000180253">
    <property type="component" value="Unassembled WGS sequence"/>
</dbReference>
<name>A0A1S1NDP9_9GAMM</name>
<dbReference type="STRING" id="327939.BIW53_00170"/>
<comment type="caution">
    <text evidence="4">The sequence shown here is derived from an EMBL/GenBank/DDBJ whole genome shotgun (WGS) entry which is preliminary data.</text>
</comment>
<dbReference type="NCBIfam" id="TIGR01549">
    <property type="entry name" value="HAD-SF-IA-v1"/>
    <property type="match status" value="1"/>
</dbReference>
<dbReference type="PANTHER" id="PTHR46470:SF4">
    <property type="entry name" value="5-AMINO-6-(5-PHOSPHO-D-RIBITYLAMINO)URACIL PHOSPHATASE YIGB"/>
    <property type="match status" value="1"/>
</dbReference>
<comment type="cofactor">
    <cofactor evidence="1">
        <name>Mg(2+)</name>
        <dbReference type="ChEBI" id="CHEBI:18420"/>
    </cofactor>
</comment>
<keyword evidence="2" id="KW-0378">Hydrolase</keyword>
<dbReference type="SUPFAM" id="SSF56784">
    <property type="entry name" value="HAD-like"/>
    <property type="match status" value="1"/>
</dbReference>
<protein>
    <submittedName>
        <fullName evidence="4">Haloacid dehalogenase</fullName>
    </submittedName>
</protein>